<dbReference type="InterPro" id="IPR007109">
    <property type="entry name" value="Brix"/>
</dbReference>
<dbReference type="InterPro" id="IPR039770">
    <property type="entry name" value="Rpf2"/>
</dbReference>
<name>A0A8H4RV13_9HELO</name>
<evidence type="ECO:0000256" key="1">
    <source>
        <dbReference type="ARBA" id="ARBA00004604"/>
    </source>
</evidence>
<dbReference type="AlphaFoldDB" id="A0A8H4RV13"/>
<proteinExistence type="inferred from homology"/>
<dbReference type="PANTHER" id="PTHR12728">
    <property type="entry name" value="BRIX DOMAIN CONTAINING PROTEIN"/>
    <property type="match status" value="1"/>
</dbReference>
<feature type="compositionally biased region" description="Acidic residues" evidence="5">
    <location>
        <begin position="509"/>
        <end position="522"/>
    </location>
</feature>
<dbReference type="EMBL" id="JAAMPI010000061">
    <property type="protein sequence ID" value="KAF4636530.1"/>
    <property type="molecule type" value="Genomic_DNA"/>
</dbReference>
<evidence type="ECO:0000259" key="6">
    <source>
        <dbReference type="PROSITE" id="PS50833"/>
    </source>
</evidence>
<dbReference type="OrthoDB" id="407658at2759"/>
<dbReference type="GO" id="GO:0019843">
    <property type="term" value="F:rRNA binding"/>
    <property type="evidence" value="ECO:0007669"/>
    <property type="project" value="UniProtKB-UniRule"/>
</dbReference>
<evidence type="ECO:0000256" key="5">
    <source>
        <dbReference type="SAM" id="MobiDB-lite"/>
    </source>
</evidence>
<dbReference type="SMART" id="SM00879">
    <property type="entry name" value="Brix"/>
    <property type="match status" value="1"/>
</dbReference>
<keyword evidence="3 4" id="KW-0539">Nucleus</keyword>
<dbReference type="GO" id="GO:0005730">
    <property type="term" value="C:nucleolus"/>
    <property type="evidence" value="ECO:0007669"/>
    <property type="project" value="UniProtKB-SubCell"/>
</dbReference>
<dbReference type="PANTHER" id="PTHR12728:SF0">
    <property type="entry name" value="RIBOSOME PRODUCTION FACTOR 2 HOMOLOG"/>
    <property type="match status" value="1"/>
</dbReference>
<comment type="caution">
    <text evidence="7">The sequence shown here is derived from an EMBL/GenBank/DDBJ whole genome shotgun (WGS) entry which is preliminary data.</text>
</comment>
<feature type="domain" description="Brix" evidence="6">
    <location>
        <begin position="236"/>
        <end position="451"/>
    </location>
</feature>
<comment type="similarity">
    <text evidence="2 4">Belongs to the RPF2 family.</text>
</comment>
<dbReference type="Proteomes" id="UP000566819">
    <property type="component" value="Unassembled WGS sequence"/>
</dbReference>
<dbReference type="GO" id="GO:0000027">
    <property type="term" value="P:ribosomal large subunit assembly"/>
    <property type="evidence" value="ECO:0007669"/>
    <property type="project" value="InterPro"/>
</dbReference>
<evidence type="ECO:0000256" key="4">
    <source>
        <dbReference type="RuleBase" id="RU367086"/>
    </source>
</evidence>
<reference evidence="7 8" key="1">
    <citation type="submission" date="2020-03" db="EMBL/GenBank/DDBJ databases">
        <title>Draft Genome Sequence of Cudoniella acicularis.</title>
        <authorList>
            <person name="Buettner E."/>
            <person name="Kellner H."/>
        </authorList>
    </citation>
    <scope>NUCLEOTIDE SEQUENCE [LARGE SCALE GENOMIC DNA]</scope>
    <source>
        <strain evidence="7 8">DSM 108380</strain>
    </source>
</reference>
<comment type="subcellular location">
    <subcellularLocation>
        <location evidence="1 4">Nucleus</location>
        <location evidence="1 4">Nucleolus</location>
    </subcellularLocation>
</comment>
<dbReference type="PROSITE" id="PS50833">
    <property type="entry name" value="BRIX"/>
    <property type="match status" value="1"/>
</dbReference>
<evidence type="ECO:0000256" key="3">
    <source>
        <dbReference type="ARBA" id="ARBA00023242"/>
    </source>
</evidence>
<dbReference type="Pfam" id="PF04427">
    <property type="entry name" value="Brix"/>
    <property type="match status" value="1"/>
</dbReference>
<keyword evidence="8" id="KW-1185">Reference proteome</keyword>
<gene>
    <name evidence="7" type="ORF">G7Y89_g1559</name>
</gene>
<organism evidence="7 8">
    <name type="scientific">Cudoniella acicularis</name>
    <dbReference type="NCBI Taxonomy" id="354080"/>
    <lineage>
        <taxon>Eukaryota</taxon>
        <taxon>Fungi</taxon>
        <taxon>Dikarya</taxon>
        <taxon>Ascomycota</taxon>
        <taxon>Pezizomycotina</taxon>
        <taxon>Leotiomycetes</taxon>
        <taxon>Helotiales</taxon>
        <taxon>Tricladiaceae</taxon>
        <taxon>Cudoniella</taxon>
    </lineage>
</organism>
<dbReference type="GO" id="GO:0000463">
    <property type="term" value="P:maturation of LSU-rRNA from tricistronic rRNA transcript (SSU-rRNA, 5.8S rRNA, LSU-rRNA)"/>
    <property type="evidence" value="ECO:0007669"/>
    <property type="project" value="TreeGrafter"/>
</dbReference>
<evidence type="ECO:0000256" key="2">
    <source>
        <dbReference type="ARBA" id="ARBA00010782"/>
    </source>
</evidence>
<sequence length="531" mass="61231">MERRDSLTYISACTLLHGHSDDKELHYFRHRARCYGAYIPDHSTPVPEKPFRLADLPAELRLKIYEFYFSGLPEIRIKREKHLCIPHHQRNLLVFSSKYFEWDIPEDLFYSNVTFVFSSTEAIQRFSKLSGMRENVGRIKILQGRQPGMTNVEWLRVARRTFVNLKELAFESDFNARPIIEGAMKDTRVRTLQIGIQPLSSTSTPPPKMLRQIKPRNARSKRALDKKAPKPIENPKTTLFLRFTTCSQIVQDALTDLHQLRIPLAKKFTKKNAIHPFEDASSLEFFSEKNDASILVFGSSSKKRPHAITLTRTFGYKVLDMLELYLDPESFRTLAQFKNKKCAVGLKPMLLFAGTPFESPVANEYTMAKSFFTDFFKGEPADKVDVEGLQYIVSISARETVDGEESKPSVHLRVYLIRTKRSGQKLPRVEVEEMGPRMDFRVGRIKEADETIMKEALRKARTSQERPKKNISTDIVGDKIGRIHLGKQDLKELQTRKMKGLKRSRDIADSEDEEMEDVISDEEPVKKPKRG</sequence>
<accession>A0A8H4RV13</accession>
<evidence type="ECO:0000313" key="8">
    <source>
        <dbReference type="Proteomes" id="UP000566819"/>
    </source>
</evidence>
<evidence type="ECO:0000313" key="7">
    <source>
        <dbReference type="EMBL" id="KAF4636530.1"/>
    </source>
</evidence>
<protein>
    <recommendedName>
        <fullName evidence="4">Ribosome production factor 2 homolog</fullName>
    </recommendedName>
    <alternativeName>
        <fullName evidence="4">Ribosome biogenesis protein RPF2 homolog</fullName>
    </alternativeName>
</protein>
<feature type="region of interest" description="Disordered" evidence="5">
    <location>
        <begin position="495"/>
        <end position="531"/>
    </location>
</feature>